<dbReference type="EMBL" id="ADKX01000033">
    <property type="protein sequence ID" value="EFW04861.1"/>
    <property type="molecule type" value="Genomic_DNA"/>
</dbReference>
<keyword evidence="5" id="KW-1185">Reference proteome</keyword>
<organism evidence="4 5">
    <name type="scientific">Coprobacillus cateniformis</name>
    <dbReference type="NCBI Taxonomy" id="100884"/>
    <lineage>
        <taxon>Bacteria</taxon>
        <taxon>Bacillati</taxon>
        <taxon>Bacillota</taxon>
        <taxon>Erysipelotrichia</taxon>
        <taxon>Erysipelotrichales</taxon>
        <taxon>Coprobacillaceae</taxon>
        <taxon>Coprobacillus</taxon>
    </lineage>
</organism>
<keyword evidence="2" id="KW-0812">Transmembrane</keyword>
<feature type="compositionally biased region" description="Polar residues" evidence="1">
    <location>
        <begin position="69"/>
        <end position="100"/>
    </location>
</feature>
<evidence type="ECO:0000313" key="4">
    <source>
        <dbReference type="EMBL" id="EFW04861.1"/>
    </source>
</evidence>
<accession>E7GB45</accession>
<dbReference type="Pfam" id="PF14478">
    <property type="entry name" value="DUF4430"/>
    <property type="match status" value="1"/>
</dbReference>
<evidence type="ECO:0000313" key="5">
    <source>
        <dbReference type="Proteomes" id="UP000003157"/>
    </source>
</evidence>
<protein>
    <recommendedName>
        <fullName evidence="3">Transcobalamin-like C-terminal domain-containing protein</fullName>
    </recommendedName>
</protein>
<dbReference type="STRING" id="100884.GCA_000269565_02080"/>
<feature type="compositionally biased region" description="Basic and acidic residues" evidence="1">
    <location>
        <begin position="48"/>
        <end position="68"/>
    </location>
</feature>
<keyword evidence="2" id="KW-1133">Transmembrane helix</keyword>
<dbReference type="GeneID" id="78229927"/>
<dbReference type="HOGENOM" id="CLU_1352724_0_0_9"/>
<dbReference type="InterPro" id="IPR027954">
    <property type="entry name" value="Transcobalamin-like_C"/>
</dbReference>
<dbReference type="OrthoDB" id="2356646at2"/>
<feature type="region of interest" description="Disordered" evidence="1">
    <location>
        <begin position="40"/>
        <end position="100"/>
    </location>
</feature>
<feature type="domain" description="Transcobalamin-like C-terminal" evidence="3">
    <location>
        <begin position="126"/>
        <end position="199"/>
    </location>
</feature>
<evidence type="ECO:0000259" key="3">
    <source>
        <dbReference type="Pfam" id="PF14478"/>
    </source>
</evidence>
<name>E7GB45_9FIRM</name>
<reference evidence="4 5" key="1">
    <citation type="submission" date="2010-12" db="EMBL/GenBank/DDBJ databases">
        <title>The Genome Sequence of Coprobacillus sp. strain 29_1.</title>
        <authorList>
            <consortium name="The Broad Institute Genome Sequencing Platform"/>
            <person name="Earl A."/>
            <person name="Ward D."/>
            <person name="Feldgarden M."/>
            <person name="Gevers D."/>
            <person name="Daigneault M."/>
            <person name="Sibley C.D."/>
            <person name="White A."/>
            <person name="Strauss J."/>
            <person name="Allen-Vercoe E."/>
            <person name="Young S.K."/>
            <person name="Zeng Q."/>
            <person name="Gargeya S."/>
            <person name="Fitzgerald M."/>
            <person name="Haas B."/>
            <person name="Abouelleil A."/>
            <person name="Alvarado L."/>
            <person name="Arachchi H.M."/>
            <person name="Berlin A."/>
            <person name="Brown A."/>
            <person name="Chapman S.B."/>
            <person name="Chen Z."/>
            <person name="Dunbar C."/>
            <person name="Freedman E."/>
            <person name="Gearin G."/>
            <person name="Gellesch M."/>
            <person name="Goldberg J."/>
            <person name="Griggs A."/>
            <person name="Gujja S."/>
            <person name="Heilman E."/>
            <person name="Heiman D."/>
            <person name="Howarth C."/>
            <person name="Larson L."/>
            <person name="Lui A."/>
            <person name="MacDonald P.J.P."/>
            <person name="Mehta T."/>
            <person name="Montmayeur A."/>
            <person name="Murphy C."/>
            <person name="Neiman D."/>
            <person name="Pearson M."/>
            <person name="Priest M."/>
            <person name="Roberts A."/>
            <person name="Saif S."/>
            <person name="Shea T."/>
            <person name="Shenoy N."/>
            <person name="Sisk P."/>
            <person name="Stolte C."/>
            <person name="Sykes S."/>
            <person name="White J."/>
            <person name="Yandava C."/>
            <person name="Nusbaum C."/>
            <person name="Birren B."/>
        </authorList>
    </citation>
    <scope>NUCLEOTIDE SEQUENCE [LARGE SCALE GENOMIC DNA]</scope>
    <source>
        <strain evidence="4 5">29_1</strain>
    </source>
</reference>
<dbReference type="Gene3D" id="2.170.130.30">
    <property type="match status" value="1"/>
</dbReference>
<comment type="caution">
    <text evidence="4">The sequence shown here is derived from an EMBL/GenBank/DDBJ whole genome shotgun (WGS) entry which is preliminary data.</text>
</comment>
<evidence type="ECO:0000256" key="2">
    <source>
        <dbReference type="SAM" id="Phobius"/>
    </source>
</evidence>
<feature type="transmembrane region" description="Helical" evidence="2">
    <location>
        <begin position="7"/>
        <end position="27"/>
    </location>
</feature>
<dbReference type="Proteomes" id="UP000003157">
    <property type="component" value="Unassembled WGS sequence"/>
</dbReference>
<evidence type="ECO:0000256" key="1">
    <source>
        <dbReference type="SAM" id="MobiDB-lite"/>
    </source>
</evidence>
<keyword evidence="2" id="KW-0472">Membrane</keyword>
<dbReference type="RefSeq" id="WP_008789086.1">
    <property type="nucleotide sequence ID" value="NZ_AKCB01000001.1"/>
</dbReference>
<dbReference type="AlphaFoldDB" id="E7GB45"/>
<gene>
    <name evidence="4" type="ORF">HMPREF9488_01985</name>
</gene>
<sequence>MNKTKKYVIQFVVLGFMLIGIITLYNLNAQSTKTLTTSKEITESIPQDQEKIVEKENQSENQSSHEQKSTQPSTTNKSSVENTHQSQQKPPSDNKQQNESQTGINVSVVGVDGTIAAGVIEYNNQNAFDVLKTLCTNKGISLKTTGVGITVYVKAINGLSERDYGVMSGWKYKVNGEYPGVGAGQYQLKVNDKVEWIYDKAE</sequence>
<proteinExistence type="predicted"/>
<dbReference type="eggNOG" id="COG2247">
    <property type="taxonomic scope" value="Bacteria"/>
</dbReference>